<name>A0A9D4FHB1_DREPO</name>
<reference evidence="2" key="2">
    <citation type="submission" date="2020-11" db="EMBL/GenBank/DDBJ databases">
        <authorList>
            <person name="McCartney M.A."/>
            <person name="Auch B."/>
            <person name="Kono T."/>
            <person name="Mallez S."/>
            <person name="Becker A."/>
            <person name="Gohl D.M."/>
            <person name="Silverstein K.A.T."/>
            <person name="Koren S."/>
            <person name="Bechman K.B."/>
            <person name="Herman A."/>
            <person name="Abrahante J.E."/>
            <person name="Garbe J."/>
        </authorList>
    </citation>
    <scope>NUCLEOTIDE SEQUENCE</scope>
    <source>
        <strain evidence="2">Duluth1</strain>
        <tissue evidence="2">Whole animal</tissue>
    </source>
</reference>
<evidence type="ECO:0000256" key="1">
    <source>
        <dbReference type="SAM" id="MobiDB-lite"/>
    </source>
</evidence>
<gene>
    <name evidence="2" type="ORF">DPMN_151864</name>
</gene>
<proteinExistence type="predicted"/>
<keyword evidence="3" id="KW-1185">Reference proteome</keyword>
<accession>A0A9D4FHB1</accession>
<comment type="caution">
    <text evidence="2">The sequence shown here is derived from an EMBL/GenBank/DDBJ whole genome shotgun (WGS) entry which is preliminary data.</text>
</comment>
<feature type="region of interest" description="Disordered" evidence="1">
    <location>
        <begin position="61"/>
        <end position="90"/>
    </location>
</feature>
<protein>
    <submittedName>
        <fullName evidence="2">Uncharacterized protein</fullName>
    </submittedName>
</protein>
<dbReference type="EMBL" id="JAIWYP010000007">
    <property type="protein sequence ID" value="KAH3798267.1"/>
    <property type="molecule type" value="Genomic_DNA"/>
</dbReference>
<organism evidence="2 3">
    <name type="scientific">Dreissena polymorpha</name>
    <name type="common">Zebra mussel</name>
    <name type="synonym">Mytilus polymorpha</name>
    <dbReference type="NCBI Taxonomy" id="45954"/>
    <lineage>
        <taxon>Eukaryota</taxon>
        <taxon>Metazoa</taxon>
        <taxon>Spiralia</taxon>
        <taxon>Lophotrochozoa</taxon>
        <taxon>Mollusca</taxon>
        <taxon>Bivalvia</taxon>
        <taxon>Autobranchia</taxon>
        <taxon>Heteroconchia</taxon>
        <taxon>Euheterodonta</taxon>
        <taxon>Imparidentia</taxon>
        <taxon>Neoheterodontei</taxon>
        <taxon>Myida</taxon>
        <taxon>Dreissenoidea</taxon>
        <taxon>Dreissenidae</taxon>
        <taxon>Dreissena</taxon>
    </lineage>
</organism>
<reference evidence="2" key="1">
    <citation type="journal article" date="2019" name="bioRxiv">
        <title>The Genome of the Zebra Mussel, Dreissena polymorpha: A Resource for Invasive Species Research.</title>
        <authorList>
            <person name="McCartney M.A."/>
            <person name="Auch B."/>
            <person name="Kono T."/>
            <person name="Mallez S."/>
            <person name="Zhang Y."/>
            <person name="Obille A."/>
            <person name="Becker A."/>
            <person name="Abrahante J.E."/>
            <person name="Garbe J."/>
            <person name="Badalamenti J.P."/>
            <person name="Herman A."/>
            <person name="Mangelson H."/>
            <person name="Liachko I."/>
            <person name="Sullivan S."/>
            <person name="Sone E.D."/>
            <person name="Koren S."/>
            <person name="Silverstein K.A.T."/>
            <person name="Beckman K.B."/>
            <person name="Gohl D.M."/>
        </authorList>
    </citation>
    <scope>NUCLEOTIDE SEQUENCE</scope>
    <source>
        <strain evidence="2">Duluth1</strain>
        <tissue evidence="2">Whole animal</tissue>
    </source>
</reference>
<evidence type="ECO:0000313" key="2">
    <source>
        <dbReference type="EMBL" id="KAH3798267.1"/>
    </source>
</evidence>
<dbReference type="AlphaFoldDB" id="A0A9D4FHB1"/>
<dbReference type="Proteomes" id="UP000828390">
    <property type="component" value="Unassembled WGS sequence"/>
</dbReference>
<sequence>MSITTRDIARLTAEPFTKAFCTENITSAFRKYGIYPFNASAITHVQTAPSSIYPNAHIEESDPVSEVVSAPRTESDPESEMVAAPRTESDLVSQVVAARRTESDPVSEVAAAPRTGTDTATLFLNSRKIKQVVQRPEKKFIPPVKIVGNLQTETNTISLRQ</sequence>
<evidence type="ECO:0000313" key="3">
    <source>
        <dbReference type="Proteomes" id="UP000828390"/>
    </source>
</evidence>